<accession>W4GL67</accession>
<dbReference type="GeneID" id="20808896"/>
<dbReference type="OrthoDB" id="120801at2759"/>
<reference evidence="1" key="1">
    <citation type="submission" date="2013-12" db="EMBL/GenBank/DDBJ databases">
        <title>The Genome Sequence of Aphanomyces astaci APO3.</title>
        <authorList>
            <consortium name="The Broad Institute Genomics Platform"/>
            <person name="Russ C."/>
            <person name="Tyler B."/>
            <person name="van West P."/>
            <person name="Dieguez-Uribeondo J."/>
            <person name="Young S.K."/>
            <person name="Zeng Q."/>
            <person name="Gargeya S."/>
            <person name="Fitzgerald M."/>
            <person name="Abouelleil A."/>
            <person name="Alvarado L."/>
            <person name="Chapman S.B."/>
            <person name="Gainer-Dewar J."/>
            <person name="Goldberg J."/>
            <person name="Griggs A."/>
            <person name="Gujja S."/>
            <person name="Hansen M."/>
            <person name="Howarth C."/>
            <person name="Imamovic A."/>
            <person name="Ireland A."/>
            <person name="Larimer J."/>
            <person name="McCowan C."/>
            <person name="Murphy C."/>
            <person name="Pearson M."/>
            <person name="Poon T.W."/>
            <person name="Priest M."/>
            <person name="Roberts A."/>
            <person name="Saif S."/>
            <person name="Shea T."/>
            <person name="Sykes S."/>
            <person name="Wortman J."/>
            <person name="Nusbaum C."/>
            <person name="Birren B."/>
        </authorList>
    </citation>
    <scope>NUCLEOTIDE SEQUENCE [LARGE SCALE GENOMIC DNA]</scope>
    <source>
        <strain evidence="1">APO3</strain>
    </source>
</reference>
<dbReference type="RefSeq" id="XP_009830579.1">
    <property type="nucleotide sequence ID" value="XM_009832277.1"/>
</dbReference>
<proteinExistence type="predicted"/>
<name>W4GL67_APHAT</name>
<organism evidence="1">
    <name type="scientific">Aphanomyces astaci</name>
    <name type="common">Crayfish plague agent</name>
    <dbReference type="NCBI Taxonomy" id="112090"/>
    <lineage>
        <taxon>Eukaryota</taxon>
        <taxon>Sar</taxon>
        <taxon>Stramenopiles</taxon>
        <taxon>Oomycota</taxon>
        <taxon>Saprolegniomycetes</taxon>
        <taxon>Saprolegniales</taxon>
        <taxon>Verrucalvaceae</taxon>
        <taxon>Aphanomyces</taxon>
    </lineage>
</organism>
<protein>
    <submittedName>
        <fullName evidence="1">Uncharacterized protein</fullName>
    </submittedName>
</protein>
<dbReference type="AlphaFoldDB" id="W4GL67"/>
<dbReference type="VEuPathDB" id="FungiDB:H257_06900"/>
<sequence length="120" mass="13282">MATRASGYNSLLRLLQNLPDRHGFSKQRVCLQKETQQDLEETRLAFGKQFHADHPDGMTALPTLRIDGAKLPIFTLVKPIQDSTNLVDFICAIMAKLASTLCTPVAVDRQEFGIACQIAP</sequence>
<dbReference type="EMBL" id="KI913127">
    <property type="protein sequence ID" value="ETV79643.1"/>
    <property type="molecule type" value="Genomic_DNA"/>
</dbReference>
<evidence type="ECO:0000313" key="1">
    <source>
        <dbReference type="EMBL" id="ETV79643.1"/>
    </source>
</evidence>
<gene>
    <name evidence="1" type="ORF">H257_06900</name>
</gene>